<name>A0ABD6ETV2_9BILA</name>
<protein>
    <recommendedName>
        <fullName evidence="1">Reverse transcriptase domain-containing protein</fullName>
    </recommendedName>
</protein>
<dbReference type="PROSITE" id="PS50878">
    <property type="entry name" value="RT_POL"/>
    <property type="match status" value="1"/>
</dbReference>
<proteinExistence type="predicted"/>
<reference evidence="2 3" key="1">
    <citation type="submission" date="2024-08" db="EMBL/GenBank/DDBJ databases">
        <title>Gnathostoma spinigerum genome.</title>
        <authorList>
            <person name="Gonzalez-Bertolin B."/>
            <person name="Monzon S."/>
            <person name="Zaballos A."/>
            <person name="Jimenez P."/>
            <person name="Dekumyoy P."/>
            <person name="Varona S."/>
            <person name="Cuesta I."/>
            <person name="Sumanam S."/>
            <person name="Adisakwattana P."/>
            <person name="Gasser R.B."/>
            <person name="Hernandez-Gonzalez A."/>
            <person name="Young N.D."/>
            <person name="Perteguer M.J."/>
        </authorList>
    </citation>
    <scope>NUCLEOTIDE SEQUENCE [LARGE SCALE GENOMIC DNA]</scope>
    <source>
        <strain evidence="2">AL3</strain>
        <tissue evidence="2">Liver</tissue>
    </source>
</reference>
<feature type="domain" description="Reverse transcriptase" evidence="1">
    <location>
        <begin position="1"/>
        <end position="108"/>
    </location>
</feature>
<evidence type="ECO:0000313" key="3">
    <source>
        <dbReference type="Proteomes" id="UP001608902"/>
    </source>
</evidence>
<dbReference type="Pfam" id="PF00078">
    <property type="entry name" value="RVT_1"/>
    <property type="match status" value="1"/>
</dbReference>
<sequence>MPVLNGIFQGDALSPTLFILSVAPISYALDQGVQPYESSAGRLTGHSFRLGHQFYVDDLKLYARNPIELNAQLRIVRHVSKAIGLHLNVDKCAIAHYDPHGEWADVIEERQGTDTDIVGILGLADSYKYLGIPQRFRIAQRATADSERHALDRARTIFASQLTWSQMTSAYRTLALAIVQYVYMNTNGGELKLESGLRRARELDRKVRRILVDSKCRFKPSCVDRLYIPRELGGCGLPSAEDLLQDSIVASWCYLVTQADLTNQYRLFDQLAKRGKRSPVSDAMRVLHSHGIEVKVDIEKGKVIVNEVSYDHPTRLYRHLRAVMAGSRTDNRVQRWKAMGMASRPVNNCELDPKLSNLWLEKAYIGGRVLRDVLAVQEGALFTKSCPMRRGQGDQLCRCCHAAPETAEHITSACKHWLPNLYGERHDSVARNIYYALCAKYKIPPVHYSNQVAPVTENALCKLIWDTEIQTRVPMKHRKPDIVVFDKQAVRWVVIEVSIAHAQGLTRQRDIKINRYTVNSTELTDEVTVPYPPGPNLLADMMYTHGQRVEFVPIVVGSCGEQIPVVKDDLMRGLGINATDAMNLIERLSRSAVIGTARIIRAHLACPP</sequence>
<dbReference type="InterPro" id="IPR043502">
    <property type="entry name" value="DNA/RNA_pol_sf"/>
</dbReference>
<evidence type="ECO:0000259" key="1">
    <source>
        <dbReference type="PROSITE" id="PS50878"/>
    </source>
</evidence>
<keyword evidence="3" id="KW-1185">Reference proteome</keyword>
<dbReference type="PANTHER" id="PTHR35450:SF2">
    <property type="entry name" value="REVERSE TRANSCRIPTASE DOMAIN-CONTAINING PROTEIN"/>
    <property type="match status" value="1"/>
</dbReference>
<gene>
    <name evidence="2" type="ORF">AB6A40_009995</name>
</gene>
<dbReference type="InterPro" id="IPR000477">
    <property type="entry name" value="RT_dom"/>
</dbReference>
<organism evidence="2 3">
    <name type="scientific">Gnathostoma spinigerum</name>
    <dbReference type="NCBI Taxonomy" id="75299"/>
    <lineage>
        <taxon>Eukaryota</taxon>
        <taxon>Metazoa</taxon>
        <taxon>Ecdysozoa</taxon>
        <taxon>Nematoda</taxon>
        <taxon>Chromadorea</taxon>
        <taxon>Rhabditida</taxon>
        <taxon>Spirurina</taxon>
        <taxon>Gnathostomatomorpha</taxon>
        <taxon>Gnathostomatoidea</taxon>
        <taxon>Gnathostomatidae</taxon>
        <taxon>Gnathostoma</taxon>
    </lineage>
</organism>
<accession>A0ABD6ETV2</accession>
<dbReference type="PANTHER" id="PTHR35450">
    <property type="entry name" value="REVERSE TRANSCRIPTASE DOMAIN-CONTAINING PROTEIN"/>
    <property type="match status" value="1"/>
</dbReference>
<dbReference type="AlphaFoldDB" id="A0ABD6ETV2"/>
<dbReference type="EMBL" id="JBGFUD010011710">
    <property type="protein sequence ID" value="MFH4983286.1"/>
    <property type="molecule type" value="Genomic_DNA"/>
</dbReference>
<dbReference type="Proteomes" id="UP001608902">
    <property type="component" value="Unassembled WGS sequence"/>
</dbReference>
<dbReference type="SUPFAM" id="SSF56672">
    <property type="entry name" value="DNA/RNA polymerases"/>
    <property type="match status" value="1"/>
</dbReference>
<evidence type="ECO:0000313" key="2">
    <source>
        <dbReference type="EMBL" id="MFH4983286.1"/>
    </source>
</evidence>
<comment type="caution">
    <text evidence="2">The sequence shown here is derived from an EMBL/GenBank/DDBJ whole genome shotgun (WGS) entry which is preliminary data.</text>
</comment>